<gene>
    <name evidence="2" type="ORF">CCMP2556_LOCUS55227</name>
</gene>
<dbReference type="Pfam" id="PF01882">
    <property type="entry name" value="DUF58"/>
    <property type="match status" value="1"/>
</dbReference>
<reference evidence="2 3" key="1">
    <citation type="submission" date="2024-02" db="EMBL/GenBank/DDBJ databases">
        <authorList>
            <person name="Chen Y."/>
            <person name="Shah S."/>
            <person name="Dougan E. K."/>
            <person name="Thang M."/>
            <person name="Chan C."/>
        </authorList>
    </citation>
    <scope>NUCLEOTIDE SEQUENCE [LARGE SCALE GENOMIC DNA]</scope>
</reference>
<dbReference type="CDD" id="cd00198">
    <property type="entry name" value="vWFA"/>
    <property type="match status" value="1"/>
</dbReference>
<evidence type="ECO:0000313" key="2">
    <source>
        <dbReference type="EMBL" id="CAK9118031.1"/>
    </source>
</evidence>
<dbReference type="PANTHER" id="PTHR33608">
    <property type="entry name" value="BLL2464 PROTEIN"/>
    <property type="match status" value="1"/>
</dbReference>
<dbReference type="InterPro" id="IPR036465">
    <property type="entry name" value="vWFA_dom_sf"/>
</dbReference>
<proteinExistence type="predicted"/>
<dbReference type="InterPro" id="IPR002035">
    <property type="entry name" value="VWF_A"/>
</dbReference>
<evidence type="ECO:0000259" key="1">
    <source>
        <dbReference type="SMART" id="SM00327"/>
    </source>
</evidence>
<name>A0ABP0T015_9DINO</name>
<accession>A0ABP0T015</accession>
<dbReference type="Gene3D" id="3.40.50.410">
    <property type="entry name" value="von Willebrand factor, type A domain"/>
    <property type="match status" value="1"/>
</dbReference>
<keyword evidence="3" id="KW-1185">Reference proteome</keyword>
<feature type="non-terminal residue" evidence="2">
    <location>
        <position position="675"/>
    </location>
</feature>
<sequence length="675" mass="74577">MREFIDPKVVSRLSGLALDARTPMVGSVSGRHRSPTRGSSLEFSEYRKYVPGDDTRRLDWRAWGRSDRFYIKEYEADTNLRLCLIVDVSGSMNYGLDGTQEVGKRKIDYARQLAGTLAYLAAFQGDAVGLYAAGTDFRKEIPPKRSGAHLRHVLDELSDMEGKGETGLPEALHQAAEKIAQRALVVIISDLFVETEELKSCFQHLRYRKHDVAVFHLLEQNEIDFQFDRPIRFVDLEGAPSMLVDPTTIAKQYRTAVQNYLESINQIMKDSVVDYRAELVMDIRVFSNEPIDGPQLVPVSIVLDGARSVLELEMTGTEVVRNGHVIPVSSESKSGWGRAELPGDANPADNIFRFVYSEPAVQRAAIISDDPEFSELMEIVIANGVDNTLTYEAEVFPTSAAATLPWEKTGLIIWQGALPDKVLSNQLQNFLSSGRTVIFFPPETPTEESFQGVSWQAWQDQRQSPLSPQRWRTDAGLLANSQSGTPLPVGQLEIAQYCAIEAEEFTLLAQFENQIPLLLRTAVGQGSAYFCTTLPTPTHSNLSTNGIALYVMLHRALARGAGALSSAQQHAAGQISSEFAADWKPLDELSGEQLLSQRANNPGLYVDENKIVHALNRPETEDAAAIVDDESLAAALSGLNYTRIQDEAGSAMALASEIWRTFLIIMIAALLLEAI</sequence>
<comment type="caution">
    <text evidence="2">The sequence shown here is derived from an EMBL/GenBank/DDBJ whole genome shotgun (WGS) entry which is preliminary data.</text>
</comment>
<dbReference type="EMBL" id="CAXAMN010028902">
    <property type="protein sequence ID" value="CAK9118031.1"/>
    <property type="molecule type" value="Genomic_DNA"/>
</dbReference>
<dbReference type="InterPro" id="IPR002881">
    <property type="entry name" value="DUF58"/>
</dbReference>
<dbReference type="SMART" id="SM00327">
    <property type="entry name" value="VWA"/>
    <property type="match status" value="1"/>
</dbReference>
<feature type="domain" description="VWFA" evidence="1">
    <location>
        <begin position="79"/>
        <end position="248"/>
    </location>
</feature>
<dbReference type="SUPFAM" id="SSF53300">
    <property type="entry name" value="vWA-like"/>
    <property type="match status" value="1"/>
</dbReference>
<organism evidence="2 3">
    <name type="scientific">Durusdinium trenchii</name>
    <dbReference type="NCBI Taxonomy" id="1381693"/>
    <lineage>
        <taxon>Eukaryota</taxon>
        <taxon>Sar</taxon>
        <taxon>Alveolata</taxon>
        <taxon>Dinophyceae</taxon>
        <taxon>Suessiales</taxon>
        <taxon>Symbiodiniaceae</taxon>
        <taxon>Durusdinium</taxon>
    </lineage>
</organism>
<dbReference type="PANTHER" id="PTHR33608:SF7">
    <property type="entry name" value="DUF58 DOMAIN-CONTAINING PROTEIN"/>
    <property type="match status" value="1"/>
</dbReference>
<protein>
    <recommendedName>
        <fullName evidence="1">VWFA domain-containing protein</fullName>
    </recommendedName>
</protein>
<dbReference type="Proteomes" id="UP001642484">
    <property type="component" value="Unassembled WGS sequence"/>
</dbReference>
<evidence type="ECO:0000313" key="3">
    <source>
        <dbReference type="Proteomes" id="UP001642484"/>
    </source>
</evidence>